<sequence length="339" mass="37339">MASSVVSVIQCLLYGAYVVLFGICVHILSKRRAGRYRLHCLLITVLFAFATVAVIVVTVTMVRHNQNSLEKAMSFAALCIPRYGEIESWVSNHFPLVGSRNLDLKLGLVRTVLLIGSNIFADTILIWRCFVLWGRRRRIIILPVLSCMANNASAIISLATAPEHMIKTVIYGITNSKEYHFYAAFLIGSVLTNVFITGLLAGRILYISRQSTDYIGKDVNKMYRMILAHNFGFSRSLSGLRAPGVISLVAGYSLHQIAGIAPTLVIVRTSLGTSIEDSRSLVSTFRTQADDQALRSNRTALDDSRSAMRERAPTHPTDIEARGAQHLPPPSAIGTYSPL</sequence>
<keyword evidence="4" id="KW-1185">Reference proteome</keyword>
<keyword evidence="2" id="KW-1133">Transmembrane helix</keyword>
<reference evidence="3 4" key="1">
    <citation type="journal article" date="2014" name="BMC Genomics">
        <title>Genome and secretome analysis of the hemibiotrophic fungal pathogen, Moniliophthora roreri, which causes frosty pod rot disease of cacao: mechanisms of the biotrophic and necrotrophic phases.</title>
        <authorList>
            <person name="Meinhardt L.W."/>
            <person name="Costa G.G.L."/>
            <person name="Thomazella D.P.T."/>
            <person name="Teixeira P.J.P.L."/>
            <person name="Carazzolle M.F."/>
            <person name="Schuster S.C."/>
            <person name="Carlson J.E."/>
            <person name="Guiltinan M.J."/>
            <person name="Mieczkowski P."/>
            <person name="Farmer A."/>
            <person name="Ramaraj T."/>
            <person name="Crozier J."/>
            <person name="Davis R.E."/>
            <person name="Shao J."/>
            <person name="Melnick R.L."/>
            <person name="Pereira G.A.G."/>
            <person name="Bailey B.A."/>
        </authorList>
    </citation>
    <scope>NUCLEOTIDE SEQUENCE [LARGE SCALE GENOMIC DNA]</scope>
    <source>
        <strain evidence="3 4">MCA 2997</strain>
    </source>
</reference>
<feature type="transmembrane region" description="Helical" evidence="2">
    <location>
        <begin position="139"/>
        <end position="159"/>
    </location>
</feature>
<feature type="transmembrane region" description="Helical" evidence="2">
    <location>
        <begin position="6"/>
        <end position="28"/>
    </location>
</feature>
<organism evidence="3 4">
    <name type="scientific">Moniliophthora roreri (strain MCA 2997)</name>
    <name type="common">Cocoa frosty pod rot fungus</name>
    <name type="synonym">Crinipellis roreri</name>
    <dbReference type="NCBI Taxonomy" id="1381753"/>
    <lineage>
        <taxon>Eukaryota</taxon>
        <taxon>Fungi</taxon>
        <taxon>Dikarya</taxon>
        <taxon>Basidiomycota</taxon>
        <taxon>Agaricomycotina</taxon>
        <taxon>Agaricomycetes</taxon>
        <taxon>Agaricomycetidae</taxon>
        <taxon>Agaricales</taxon>
        <taxon>Marasmiineae</taxon>
        <taxon>Marasmiaceae</taxon>
        <taxon>Moniliophthora</taxon>
    </lineage>
</organism>
<feature type="compositionally biased region" description="Basic and acidic residues" evidence="1">
    <location>
        <begin position="300"/>
        <end position="323"/>
    </location>
</feature>
<dbReference type="AlphaFoldDB" id="V2X4F3"/>
<comment type="caution">
    <text evidence="3">The sequence shown here is derived from an EMBL/GenBank/DDBJ whole genome shotgun (WGS) entry which is preliminary data.</text>
</comment>
<accession>V2X4F3</accession>
<evidence type="ECO:0000256" key="2">
    <source>
        <dbReference type="SAM" id="Phobius"/>
    </source>
</evidence>
<dbReference type="Proteomes" id="UP000017559">
    <property type="component" value="Unassembled WGS sequence"/>
</dbReference>
<feature type="region of interest" description="Disordered" evidence="1">
    <location>
        <begin position="296"/>
        <end position="339"/>
    </location>
</feature>
<protein>
    <submittedName>
        <fullName evidence="3">Uncharacterized protein</fullName>
    </submittedName>
</protein>
<feature type="transmembrane region" description="Helical" evidence="2">
    <location>
        <begin position="108"/>
        <end position="127"/>
    </location>
</feature>
<dbReference type="KEGG" id="mrr:Moror_10912"/>
<proteinExistence type="predicted"/>
<dbReference type="HOGENOM" id="CLU_044614_2_2_1"/>
<feature type="transmembrane region" description="Helical" evidence="2">
    <location>
        <begin position="40"/>
        <end position="62"/>
    </location>
</feature>
<keyword evidence="2" id="KW-0812">Transmembrane</keyword>
<keyword evidence="2" id="KW-0472">Membrane</keyword>
<feature type="transmembrane region" description="Helical" evidence="2">
    <location>
        <begin position="179"/>
        <end position="201"/>
    </location>
</feature>
<gene>
    <name evidence="3" type="ORF">Moror_10912</name>
</gene>
<evidence type="ECO:0000313" key="4">
    <source>
        <dbReference type="Proteomes" id="UP000017559"/>
    </source>
</evidence>
<dbReference type="OrthoDB" id="3341077at2759"/>
<evidence type="ECO:0000313" key="3">
    <source>
        <dbReference type="EMBL" id="ESK87345.1"/>
    </source>
</evidence>
<evidence type="ECO:0000256" key="1">
    <source>
        <dbReference type="SAM" id="MobiDB-lite"/>
    </source>
</evidence>
<dbReference type="EMBL" id="AWSO01000802">
    <property type="protein sequence ID" value="ESK87345.1"/>
    <property type="molecule type" value="Genomic_DNA"/>
</dbReference>
<name>V2X4F3_MONRO</name>